<evidence type="ECO:0000313" key="3">
    <source>
        <dbReference type="Proteomes" id="UP001151529"/>
    </source>
</evidence>
<dbReference type="InterPro" id="IPR036770">
    <property type="entry name" value="Ankyrin_rpt-contain_sf"/>
</dbReference>
<gene>
    <name evidence="2" type="ORF">OIU85_004091</name>
</gene>
<proteinExistence type="predicted"/>
<sequence length="221" mass="24212">MDSVAINIDEISIPRNHKASSMIDSQLHECVTQDNIEAFKSLVQTHSVEKLLTPTENSLLHVAVNYGSDRVTSYLAETFPSLITTQNSQEDTVLHLAARRGKYSHIIKSLAQSNPSLMRKANTKGNTPLHDAVIDGNGKLAIFLASNDPEVAYYNNKNGRSPLYLAVEKGNKNGILDDLLKLGASIPIYREDGDALPKGKSPVHAAIERRDIGDHIVCTDQ</sequence>
<keyword evidence="1" id="KW-0040">ANK repeat</keyword>
<name>A0A9Q0SXP5_SALVM</name>
<reference evidence="2" key="1">
    <citation type="submission" date="2022-11" db="EMBL/GenBank/DDBJ databases">
        <authorList>
            <person name="Hyden B.L."/>
            <person name="Feng K."/>
            <person name="Yates T."/>
            <person name="Jawdy S."/>
            <person name="Smart L.B."/>
            <person name="Muchero W."/>
        </authorList>
    </citation>
    <scope>NUCLEOTIDE SEQUENCE</scope>
    <source>
        <tissue evidence="2">Shoot tip</tissue>
    </source>
</reference>
<dbReference type="AlphaFoldDB" id="A0A9Q0SXP5"/>
<dbReference type="PROSITE" id="PS50088">
    <property type="entry name" value="ANK_REPEAT"/>
    <property type="match status" value="2"/>
</dbReference>
<evidence type="ECO:0008006" key="4">
    <source>
        <dbReference type="Google" id="ProtNLM"/>
    </source>
</evidence>
<dbReference type="Gene3D" id="1.25.40.20">
    <property type="entry name" value="Ankyrin repeat-containing domain"/>
    <property type="match status" value="1"/>
</dbReference>
<evidence type="ECO:0000256" key="1">
    <source>
        <dbReference type="PROSITE-ProRule" id="PRU00023"/>
    </source>
</evidence>
<feature type="repeat" description="ANK" evidence="1">
    <location>
        <begin position="158"/>
        <end position="191"/>
    </location>
</feature>
<accession>A0A9Q0SXP5</accession>
<dbReference type="SUPFAM" id="SSF48403">
    <property type="entry name" value="Ankyrin repeat"/>
    <property type="match status" value="1"/>
</dbReference>
<dbReference type="OrthoDB" id="848692at2759"/>
<keyword evidence="3" id="KW-1185">Reference proteome</keyword>
<dbReference type="PANTHER" id="PTHR24121:SF22">
    <property type="entry name" value="PROTEIN ACCELERATED CELL DEATH 6-LIKE"/>
    <property type="match status" value="1"/>
</dbReference>
<organism evidence="2 3">
    <name type="scientific">Salix viminalis</name>
    <name type="common">Common osier</name>
    <name type="synonym">Basket willow</name>
    <dbReference type="NCBI Taxonomy" id="40686"/>
    <lineage>
        <taxon>Eukaryota</taxon>
        <taxon>Viridiplantae</taxon>
        <taxon>Streptophyta</taxon>
        <taxon>Embryophyta</taxon>
        <taxon>Tracheophyta</taxon>
        <taxon>Spermatophyta</taxon>
        <taxon>Magnoliopsida</taxon>
        <taxon>eudicotyledons</taxon>
        <taxon>Gunneridae</taxon>
        <taxon>Pentapetalae</taxon>
        <taxon>rosids</taxon>
        <taxon>fabids</taxon>
        <taxon>Malpighiales</taxon>
        <taxon>Salicaceae</taxon>
        <taxon>Saliceae</taxon>
        <taxon>Salix</taxon>
    </lineage>
</organism>
<feature type="repeat" description="ANK" evidence="1">
    <location>
        <begin position="124"/>
        <end position="156"/>
    </location>
</feature>
<dbReference type="EMBL" id="JAPFFL010000011">
    <property type="protein sequence ID" value="KAJ6693288.1"/>
    <property type="molecule type" value="Genomic_DNA"/>
</dbReference>
<dbReference type="PANTHER" id="PTHR24121">
    <property type="entry name" value="NO MECHANORECEPTOR POTENTIAL C, ISOFORM D-RELATED"/>
    <property type="match status" value="1"/>
</dbReference>
<dbReference type="PROSITE" id="PS50297">
    <property type="entry name" value="ANK_REP_REGION"/>
    <property type="match status" value="1"/>
</dbReference>
<reference evidence="2" key="2">
    <citation type="journal article" date="2023" name="Int. J. Mol. Sci.">
        <title>De Novo Assembly and Annotation of 11 Diverse Shrub Willow (Salix) Genomes Reveals Novel Gene Organization in Sex-Linked Regions.</title>
        <authorList>
            <person name="Hyden B."/>
            <person name="Feng K."/>
            <person name="Yates T.B."/>
            <person name="Jawdy S."/>
            <person name="Cereghino C."/>
            <person name="Smart L.B."/>
            <person name="Muchero W."/>
        </authorList>
    </citation>
    <scope>NUCLEOTIDE SEQUENCE [LARGE SCALE GENOMIC DNA]</scope>
    <source>
        <tissue evidence="2">Shoot tip</tissue>
    </source>
</reference>
<evidence type="ECO:0000313" key="2">
    <source>
        <dbReference type="EMBL" id="KAJ6693288.1"/>
    </source>
</evidence>
<dbReference type="InterPro" id="IPR002110">
    <property type="entry name" value="Ankyrin_rpt"/>
</dbReference>
<dbReference type="Proteomes" id="UP001151529">
    <property type="component" value="Chromosome 13"/>
</dbReference>
<dbReference type="SMART" id="SM00248">
    <property type="entry name" value="ANK"/>
    <property type="match status" value="4"/>
</dbReference>
<comment type="caution">
    <text evidence="2">The sequence shown here is derived from an EMBL/GenBank/DDBJ whole genome shotgun (WGS) entry which is preliminary data.</text>
</comment>
<protein>
    <recommendedName>
        <fullName evidence="4">PGG domain-containing protein</fullName>
    </recommendedName>
</protein>
<dbReference type="Pfam" id="PF12796">
    <property type="entry name" value="Ank_2"/>
    <property type="match status" value="1"/>
</dbReference>